<organism evidence="9 10">
    <name type="scientific">Marinomonas balearica</name>
    <dbReference type="NCBI Taxonomy" id="491947"/>
    <lineage>
        <taxon>Bacteria</taxon>
        <taxon>Pseudomonadati</taxon>
        <taxon>Pseudomonadota</taxon>
        <taxon>Gammaproteobacteria</taxon>
        <taxon>Oceanospirillales</taxon>
        <taxon>Oceanospirillaceae</taxon>
        <taxon>Marinomonas</taxon>
    </lineage>
</organism>
<evidence type="ECO:0000256" key="1">
    <source>
        <dbReference type="ARBA" id="ARBA00004651"/>
    </source>
</evidence>
<dbReference type="AlphaFoldDB" id="A0A4R6MD51"/>
<keyword evidence="5 7" id="KW-1133">Transmembrane helix</keyword>
<sequence length="408" mass="45031">MVLKKFLYDWRDLTPAGRVLILNGFTFNLGFYMLLPYLANHLENTIGLSGWYVGLIIGLRVLSQQGMFLVGGTLGDYLGYKRLILLGCLVRVFGFALLGVGQDIVVLVIGAILSGLAGALFTPSSQAYLAYEYPTQEHRDRVFALQSFSTVTGMLLGPIIGLLLVAYSFAWIGLISAGLFFILFWVQKHFLPDIPEQSGNHKQSGSFFQHWLSMLNQPIFMTFVLAASVYQVLFHQLYIVIPHEVTSRHFDVSVITWTFMTTSIMGVVLQLPVSHWISKNLDTGKAMGMGLAIMGSAFLCLSLPIADHSAIPFVVCAMVFSLGSMMVFPLIGSYLPNFAGENELGRYYGLYSCVGGIFAFIGNVTTGWLLSSSSIDHIWIWTGMMFMGGVAGITLYWVVSTEFKTATV</sequence>
<feature type="transmembrane region" description="Helical" evidence="7">
    <location>
        <begin position="207"/>
        <end position="234"/>
    </location>
</feature>
<evidence type="ECO:0000313" key="9">
    <source>
        <dbReference type="EMBL" id="TDO99444.1"/>
    </source>
</evidence>
<dbReference type="GO" id="GO:0005886">
    <property type="term" value="C:plasma membrane"/>
    <property type="evidence" value="ECO:0007669"/>
    <property type="project" value="UniProtKB-SubCell"/>
</dbReference>
<accession>A0A4R6MD51</accession>
<dbReference type="EMBL" id="SNXC01000009">
    <property type="protein sequence ID" value="TDO99444.1"/>
    <property type="molecule type" value="Genomic_DNA"/>
</dbReference>
<evidence type="ECO:0000256" key="6">
    <source>
        <dbReference type="ARBA" id="ARBA00023136"/>
    </source>
</evidence>
<evidence type="ECO:0000313" key="10">
    <source>
        <dbReference type="Proteomes" id="UP000294656"/>
    </source>
</evidence>
<feature type="transmembrane region" description="Helical" evidence="7">
    <location>
        <begin position="51"/>
        <end position="71"/>
    </location>
</feature>
<feature type="transmembrane region" description="Helical" evidence="7">
    <location>
        <begin position="286"/>
        <end position="305"/>
    </location>
</feature>
<protein>
    <submittedName>
        <fullName evidence="9">Sugar phosphate permease</fullName>
    </submittedName>
</protein>
<feature type="transmembrane region" description="Helical" evidence="7">
    <location>
        <begin position="378"/>
        <end position="399"/>
    </location>
</feature>
<feature type="transmembrane region" description="Helical" evidence="7">
    <location>
        <begin position="254"/>
        <end position="274"/>
    </location>
</feature>
<evidence type="ECO:0000256" key="3">
    <source>
        <dbReference type="ARBA" id="ARBA00022475"/>
    </source>
</evidence>
<dbReference type="Gene3D" id="1.20.1250.20">
    <property type="entry name" value="MFS general substrate transporter like domains"/>
    <property type="match status" value="1"/>
</dbReference>
<feature type="transmembrane region" description="Helical" evidence="7">
    <location>
        <begin position="20"/>
        <end position="39"/>
    </location>
</feature>
<evidence type="ECO:0000256" key="5">
    <source>
        <dbReference type="ARBA" id="ARBA00022989"/>
    </source>
</evidence>
<feature type="transmembrane region" description="Helical" evidence="7">
    <location>
        <begin position="106"/>
        <end position="131"/>
    </location>
</feature>
<keyword evidence="2" id="KW-0813">Transport</keyword>
<dbReference type="Pfam" id="PF07690">
    <property type="entry name" value="MFS_1"/>
    <property type="match status" value="2"/>
</dbReference>
<dbReference type="InterPro" id="IPR020846">
    <property type="entry name" value="MFS_dom"/>
</dbReference>
<feature type="domain" description="Major facilitator superfamily (MFS) profile" evidence="8">
    <location>
        <begin position="16"/>
        <end position="406"/>
    </location>
</feature>
<evidence type="ECO:0000256" key="2">
    <source>
        <dbReference type="ARBA" id="ARBA00022448"/>
    </source>
</evidence>
<dbReference type="OrthoDB" id="3285778at2"/>
<dbReference type="PANTHER" id="PTHR23517">
    <property type="entry name" value="RESISTANCE PROTEIN MDTM, PUTATIVE-RELATED-RELATED"/>
    <property type="match status" value="1"/>
</dbReference>
<dbReference type="InterPro" id="IPR011701">
    <property type="entry name" value="MFS"/>
</dbReference>
<evidence type="ECO:0000259" key="8">
    <source>
        <dbReference type="PROSITE" id="PS50850"/>
    </source>
</evidence>
<feature type="transmembrane region" description="Helical" evidence="7">
    <location>
        <begin position="311"/>
        <end position="335"/>
    </location>
</feature>
<dbReference type="InterPro" id="IPR050171">
    <property type="entry name" value="MFS_Transporters"/>
</dbReference>
<reference evidence="9 10" key="1">
    <citation type="submission" date="2019-03" db="EMBL/GenBank/DDBJ databases">
        <title>Genomic Encyclopedia of Type Strains, Phase III (KMG-III): the genomes of soil and plant-associated and newly described type strains.</title>
        <authorList>
            <person name="Whitman W."/>
        </authorList>
    </citation>
    <scope>NUCLEOTIDE SEQUENCE [LARGE SCALE GENOMIC DNA]</scope>
    <source>
        <strain evidence="9 10">CECT 7378</strain>
    </source>
</reference>
<feature type="transmembrane region" description="Helical" evidence="7">
    <location>
        <begin position="143"/>
        <end position="163"/>
    </location>
</feature>
<evidence type="ECO:0000256" key="7">
    <source>
        <dbReference type="SAM" id="Phobius"/>
    </source>
</evidence>
<evidence type="ECO:0000256" key="4">
    <source>
        <dbReference type="ARBA" id="ARBA00022692"/>
    </source>
</evidence>
<gene>
    <name evidence="9" type="ORF">DFP79_0426</name>
</gene>
<dbReference type="PANTHER" id="PTHR23517:SF2">
    <property type="entry name" value="MULTIDRUG RESISTANCE PROTEIN MDTH"/>
    <property type="match status" value="1"/>
</dbReference>
<proteinExistence type="predicted"/>
<keyword evidence="6 7" id="KW-0472">Membrane</keyword>
<dbReference type="RefSeq" id="WP_133502303.1">
    <property type="nucleotide sequence ID" value="NZ_SNXC01000009.1"/>
</dbReference>
<dbReference type="GO" id="GO:0022857">
    <property type="term" value="F:transmembrane transporter activity"/>
    <property type="evidence" value="ECO:0007669"/>
    <property type="project" value="InterPro"/>
</dbReference>
<keyword evidence="4 7" id="KW-0812">Transmembrane</keyword>
<name>A0A4R6MD51_9GAMM</name>
<dbReference type="PROSITE" id="PS50850">
    <property type="entry name" value="MFS"/>
    <property type="match status" value="1"/>
</dbReference>
<keyword evidence="3" id="KW-1003">Cell membrane</keyword>
<comment type="subcellular location">
    <subcellularLocation>
        <location evidence="1">Cell membrane</location>
        <topology evidence="1">Multi-pass membrane protein</topology>
    </subcellularLocation>
</comment>
<comment type="caution">
    <text evidence="9">The sequence shown here is derived from an EMBL/GenBank/DDBJ whole genome shotgun (WGS) entry which is preliminary data.</text>
</comment>
<dbReference type="Proteomes" id="UP000294656">
    <property type="component" value="Unassembled WGS sequence"/>
</dbReference>
<dbReference type="SUPFAM" id="SSF103473">
    <property type="entry name" value="MFS general substrate transporter"/>
    <property type="match status" value="1"/>
</dbReference>
<feature type="transmembrane region" description="Helical" evidence="7">
    <location>
        <begin position="347"/>
        <end position="366"/>
    </location>
</feature>
<keyword evidence="10" id="KW-1185">Reference proteome</keyword>
<dbReference type="InterPro" id="IPR036259">
    <property type="entry name" value="MFS_trans_sf"/>
</dbReference>
<feature type="transmembrane region" description="Helical" evidence="7">
    <location>
        <begin position="169"/>
        <end position="186"/>
    </location>
</feature>
<feature type="transmembrane region" description="Helical" evidence="7">
    <location>
        <begin position="83"/>
        <end position="100"/>
    </location>
</feature>